<name>A0A0N9IIM9_9PSEU</name>
<keyword evidence="5 8" id="KW-0812">Transmembrane</keyword>
<keyword evidence="10" id="KW-1185">Reference proteome</keyword>
<dbReference type="PANTHER" id="PTHR30472:SF24">
    <property type="entry name" value="FERRIC ENTEROBACTIN TRANSPORT SYSTEM PERMEASE PROTEIN FEPG"/>
    <property type="match status" value="1"/>
</dbReference>
<dbReference type="Proteomes" id="UP000063699">
    <property type="component" value="Chromosome"/>
</dbReference>
<keyword evidence="3" id="KW-0813">Transport</keyword>
<dbReference type="GO" id="GO:0005886">
    <property type="term" value="C:plasma membrane"/>
    <property type="evidence" value="ECO:0007669"/>
    <property type="project" value="UniProtKB-SubCell"/>
</dbReference>
<dbReference type="KEGG" id="kphy:AOZ06_18235"/>
<evidence type="ECO:0000256" key="7">
    <source>
        <dbReference type="ARBA" id="ARBA00023136"/>
    </source>
</evidence>
<evidence type="ECO:0000313" key="10">
    <source>
        <dbReference type="Proteomes" id="UP000063699"/>
    </source>
</evidence>
<evidence type="ECO:0000256" key="5">
    <source>
        <dbReference type="ARBA" id="ARBA00022692"/>
    </source>
</evidence>
<dbReference type="GO" id="GO:0033214">
    <property type="term" value="P:siderophore-iron import into cell"/>
    <property type="evidence" value="ECO:0007669"/>
    <property type="project" value="TreeGrafter"/>
</dbReference>
<protein>
    <submittedName>
        <fullName evidence="9">Iron ABC transporter</fullName>
    </submittedName>
</protein>
<evidence type="ECO:0000256" key="2">
    <source>
        <dbReference type="ARBA" id="ARBA00007935"/>
    </source>
</evidence>
<feature type="transmembrane region" description="Helical" evidence="8">
    <location>
        <begin position="284"/>
        <end position="303"/>
    </location>
</feature>
<comment type="similarity">
    <text evidence="2">Belongs to the binding-protein-dependent transport system permease family. FecCD subfamily.</text>
</comment>
<dbReference type="InterPro" id="IPR037294">
    <property type="entry name" value="ABC_BtuC-like"/>
</dbReference>
<sequence length="338" mass="34170">MKTVAAVRTRGLNRVRLVTIVLVLVLAALFIAALALGSVFISPGNVLGALFGDAPRRAAYIVNEVRLPRALTGVLAGLAFGLSGGLFQSMVRNPLASPDVIGITMGASAAAVVCILGLGLTGVAVSGGAFVGALATAALIYVLAWRRGVSGYRLVLIGIGVAAVLSSVVSYMITRADVKDAQQALIWLTGSLTARTWIDVTPVAIILAVVAPLVLVLSKSLKALQFGDDVAKGLGVSVEQRRLSLLLCGVALAAAATAAAGPVAFVAFVSGPIARRLVHGHSSALVPSALVGAVVLLGSDLIAQHLLGGTVLPVGVVTGVLGAPYLLWLMATRSGRAG</sequence>
<keyword evidence="7 8" id="KW-0472">Membrane</keyword>
<dbReference type="SUPFAM" id="SSF81345">
    <property type="entry name" value="ABC transporter involved in vitamin B12 uptake, BtuC"/>
    <property type="match status" value="1"/>
</dbReference>
<comment type="subcellular location">
    <subcellularLocation>
        <location evidence="1">Cell membrane</location>
        <topology evidence="1">Multi-pass membrane protein</topology>
    </subcellularLocation>
</comment>
<accession>A0A0N9IIM9</accession>
<feature type="transmembrane region" description="Helical" evidence="8">
    <location>
        <begin position="310"/>
        <end position="331"/>
    </location>
</feature>
<reference evidence="9 10" key="1">
    <citation type="submission" date="2015-07" db="EMBL/GenBank/DDBJ databases">
        <title>Genome sequencing of Kibdelosporangium phytohabitans.</title>
        <authorList>
            <person name="Qin S."/>
            <person name="Xing K."/>
        </authorList>
    </citation>
    <scope>NUCLEOTIDE SEQUENCE [LARGE SCALE GENOMIC DNA]</scope>
    <source>
        <strain evidence="9 10">KLBMP1111</strain>
    </source>
</reference>
<dbReference type="InterPro" id="IPR000522">
    <property type="entry name" value="ABC_transptr_permease_BtuC"/>
</dbReference>
<evidence type="ECO:0000256" key="3">
    <source>
        <dbReference type="ARBA" id="ARBA00022448"/>
    </source>
</evidence>
<dbReference type="EMBL" id="CP012752">
    <property type="protein sequence ID" value="ALG14866.1"/>
    <property type="molecule type" value="Genomic_DNA"/>
</dbReference>
<feature type="transmembrane region" description="Helical" evidence="8">
    <location>
        <begin position="194"/>
        <end position="217"/>
    </location>
</feature>
<organism evidence="9 10">
    <name type="scientific">Kibdelosporangium phytohabitans</name>
    <dbReference type="NCBI Taxonomy" id="860235"/>
    <lineage>
        <taxon>Bacteria</taxon>
        <taxon>Bacillati</taxon>
        <taxon>Actinomycetota</taxon>
        <taxon>Actinomycetes</taxon>
        <taxon>Pseudonocardiales</taxon>
        <taxon>Pseudonocardiaceae</taxon>
        <taxon>Kibdelosporangium</taxon>
    </lineage>
</organism>
<keyword evidence="6 8" id="KW-1133">Transmembrane helix</keyword>
<dbReference type="PANTHER" id="PTHR30472">
    <property type="entry name" value="FERRIC ENTEROBACTIN TRANSPORT SYSTEM PERMEASE PROTEIN"/>
    <property type="match status" value="1"/>
</dbReference>
<keyword evidence="4" id="KW-1003">Cell membrane</keyword>
<evidence type="ECO:0000256" key="6">
    <source>
        <dbReference type="ARBA" id="ARBA00022989"/>
    </source>
</evidence>
<feature type="transmembrane region" description="Helical" evidence="8">
    <location>
        <begin position="124"/>
        <end position="144"/>
    </location>
</feature>
<evidence type="ECO:0000256" key="4">
    <source>
        <dbReference type="ARBA" id="ARBA00022475"/>
    </source>
</evidence>
<dbReference type="Pfam" id="PF01032">
    <property type="entry name" value="FecCD"/>
    <property type="match status" value="1"/>
</dbReference>
<feature type="transmembrane region" description="Helical" evidence="8">
    <location>
        <begin position="245"/>
        <end position="269"/>
    </location>
</feature>
<gene>
    <name evidence="9" type="ORF">AOZ06_18235</name>
</gene>
<evidence type="ECO:0000256" key="1">
    <source>
        <dbReference type="ARBA" id="ARBA00004651"/>
    </source>
</evidence>
<evidence type="ECO:0000256" key="8">
    <source>
        <dbReference type="SAM" id="Phobius"/>
    </source>
</evidence>
<dbReference type="GO" id="GO:0022857">
    <property type="term" value="F:transmembrane transporter activity"/>
    <property type="evidence" value="ECO:0007669"/>
    <property type="project" value="InterPro"/>
</dbReference>
<evidence type="ECO:0000313" key="9">
    <source>
        <dbReference type="EMBL" id="ALG14866.1"/>
    </source>
</evidence>
<dbReference type="CDD" id="cd06550">
    <property type="entry name" value="TM_ABC_iron-siderophores_like"/>
    <property type="match status" value="1"/>
</dbReference>
<feature type="transmembrane region" description="Helical" evidence="8">
    <location>
        <begin position="67"/>
        <end position="87"/>
    </location>
</feature>
<feature type="transmembrane region" description="Helical" evidence="8">
    <location>
        <begin position="99"/>
        <end position="118"/>
    </location>
</feature>
<dbReference type="Gene3D" id="1.10.3470.10">
    <property type="entry name" value="ABC transporter involved in vitamin B12 uptake, BtuC"/>
    <property type="match status" value="1"/>
</dbReference>
<dbReference type="STRING" id="860235.AOZ06_18235"/>
<proteinExistence type="inferred from homology"/>
<dbReference type="AlphaFoldDB" id="A0A0N9IIM9"/>
<feature type="transmembrane region" description="Helical" evidence="8">
    <location>
        <begin position="151"/>
        <end position="174"/>
    </location>
</feature>